<organism evidence="2 3">
    <name type="scientific">Paraburkholderia aspalathi</name>
    <dbReference type="NCBI Taxonomy" id="1324617"/>
    <lineage>
        <taxon>Bacteria</taxon>
        <taxon>Pseudomonadati</taxon>
        <taxon>Pseudomonadota</taxon>
        <taxon>Betaproteobacteria</taxon>
        <taxon>Burkholderiales</taxon>
        <taxon>Burkholderiaceae</taxon>
        <taxon>Paraburkholderia</taxon>
    </lineage>
</organism>
<dbReference type="EMBL" id="FPBH01000039">
    <property type="protein sequence ID" value="SFU25618.1"/>
    <property type="molecule type" value="Genomic_DNA"/>
</dbReference>
<keyword evidence="1" id="KW-0812">Transmembrane</keyword>
<feature type="transmembrane region" description="Helical" evidence="1">
    <location>
        <begin position="36"/>
        <end position="53"/>
    </location>
</feature>
<keyword evidence="1" id="KW-0472">Membrane</keyword>
<dbReference type="RefSeq" id="WP_093645457.1">
    <property type="nucleotide sequence ID" value="NZ_FPBH01000039.1"/>
</dbReference>
<accession>A0A1I7ENV7</accession>
<gene>
    <name evidence="2" type="ORF">SAMN05192563_103922</name>
</gene>
<protein>
    <recommendedName>
        <fullName evidence="4">Nicotinamide riboside transporter PnuC</fullName>
    </recommendedName>
</protein>
<sequence length="87" mass="9974">MSADAAAQIIEQIVIGLCGALAVFLSQDRRVHWRRWACIFGLAAQPFWFDMAWRAHQYGVLALCLVYAASWARGFTAHWLVRREDHV</sequence>
<name>A0A1I7ENV7_9BURK</name>
<evidence type="ECO:0000313" key="2">
    <source>
        <dbReference type="EMBL" id="SFU25618.1"/>
    </source>
</evidence>
<keyword evidence="1" id="KW-1133">Transmembrane helix</keyword>
<reference evidence="2 3" key="1">
    <citation type="submission" date="2016-10" db="EMBL/GenBank/DDBJ databases">
        <authorList>
            <person name="de Groot N.N."/>
        </authorList>
    </citation>
    <scope>NUCLEOTIDE SEQUENCE [LARGE SCALE GENOMIC DNA]</scope>
    <source>
        <strain evidence="2 3">LMG 27731</strain>
    </source>
</reference>
<dbReference type="Proteomes" id="UP000198844">
    <property type="component" value="Unassembled WGS sequence"/>
</dbReference>
<proteinExistence type="predicted"/>
<dbReference type="AlphaFoldDB" id="A0A1I7ENV7"/>
<evidence type="ECO:0008006" key="4">
    <source>
        <dbReference type="Google" id="ProtNLM"/>
    </source>
</evidence>
<feature type="transmembrane region" description="Helical" evidence="1">
    <location>
        <begin position="6"/>
        <end position="24"/>
    </location>
</feature>
<dbReference type="OrthoDB" id="9007099at2"/>
<feature type="transmembrane region" description="Helical" evidence="1">
    <location>
        <begin position="59"/>
        <end position="81"/>
    </location>
</feature>
<evidence type="ECO:0000313" key="3">
    <source>
        <dbReference type="Proteomes" id="UP000198844"/>
    </source>
</evidence>
<evidence type="ECO:0000256" key="1">
    <source>
        <dbReference type="SAM" id="Phobius"/>
    </source>
</evidence>